<dbReference type="Gene3D" id="3.90.550.10">
    <property type="entry name" value="Spore Coat Polysaccharide Biosynthesis Protein SpsA, Chain A"/>
    <property type="match status" value="1"/>
</dbReference>
<dbReference type="RefSeq" id="WP_051511178.1">
    <property type="nucleotide sequence ID" value="NZ_AWSA01000076.1"/>
</dbReference>
<dbReference type="InterPro" id="IPR013482">
    <property type="entry name" value="Molybde_CF_guanTrfase"/>
</dbReference>
<evidence type="ECO:0000256" key="2">
    <source>
        <dbReference type="ARBA" id="ARBA00022679"/>
    </source>
</evidence>
<dbReference type="InterPro" id="IPR025877">
    <property type="entry name" value="MobA-like_NTP_Trfase"/>
</dbReference>
<keyword evidence="1" id="KW-0963">Cytoplasm</keyword>
<evidence type="ECO:0000256" key="7">
    <source>
        <dbReference type="ARBA" id="ARBA00023150"/>
    </source>
</evidence>
<dbReference type="Proteomes" id="UP000019489">
    <property type="component" value="Unassembled WGS sequence"/>
</dbReference>
<dbReference type="AlphaFoldDB" id="W9G0V9"/>
<dbReference type="Pfam" id="PF12804">
    <property type="entry name" value="NTP_transf_3"/>
    <property type="match status" value="1"/>
</dbReference>
<keyword evidence="4" id="KW-0547">Nucleotide-binding</keyword>
<reference evidence="9 10" key="1">
    <citation type="submission" date="2013-08" db="EMBL/GenBank/DDBJ databases">
        <title>Intrasporangium oryzae NRRL B-24470.</title>
        <authorList>
            <person name="Liu H."/>
            <person name="Wang G."/>
        </authorList>
    </citation>
    <scope>NUCLEOTIDE SEQUENCE [LARGE SCALE GENOMIC DNA]</scope>
    <source>
        <strain evidence="9 10">NRRL B-24470</strain>
    </source>
</reference>
<dbReference type="CDD" id="cd02503">
    <property type="entry name" value="MobA"/>
    <property type="match status" value="1"/>
</dbReference>
<sequence length="219" mass="22732">MDPSRGREELPPDRAGGLATEAALVLTGGLSTRMGAHKPALAIGGMTIVARVIDATRPRRTVVVGRAEGVPDGIPVVREDPPLGGPVAALAAGVEALGLGPYAAEPAPVAIDVVLVLAGDLPFVTGSHLDRLVAALRVDADASAAVTVGRGERLNWLCAAWRTTALLERLVGLGDPRHRSMRSLVGEARLATVPDVLDLTWDVDTPADLDAARHRAEPE</sequence>
<keyword evidence="7" id="KW-0501">Molybdenum cofactor biosynthesis</keyword>
<evidence type="ECO:0000256" key="1">
    <source>
        <dbReference type="ARBA" id="ARBA00022490"/>
    </source>
</evidence>
<keyword evidence="5" id="KW-0460">Magnesium</keyword>
<organism evidence="9 10">
    <name type="scientific">Intrasporangium oryzae NRRL B-24470</name>
    <dbReference type="NCBI Taxonomy" id="1386089"/>
    <lineage>
        <taxon>Bacteria</taxon>
        <taxon>Bacillati</taxon>
        <taxon>Actinomycetota</taxon>
        <taxon>Actinomycetes</taxon>
        <taxon>Micrococcales</taxon>
        <taxon>Intrasporangiaceae</taxon>
        <taxon>Intrasporangium</taxon>
    </lineage>
</organism>
<dbReference type="GO" id="GO:0006777">
    <property type="term" value="P:Mo-molybdopterin cofactor biosynthetic process"/>
    <property type="evidence" value="ECO:0007669"/>
    <property type="project" value="UniProtKB-KW"/>
</dbReference>
<proteinExistence type="predicted"/>
<keyword evidence="10" id="KW-1185">Reference proteome</keyword>
<dbReference type="InterPro" id="IPR029044">
    <property type="entry name" value="Nucleotide-diphossugar_trans"/>
</dbReference>
<dbReference type="GO" id="GO:0016779">
    <property type="term" value="F:nucleotidyltransferase activity"/>
    <property type="evidence" value="ECO:0007669"/>
    <property type="project" value="TreeGrafter"/>
</dbReference>
<evidence type="ECO:0000313" key="10">
    <source>
        <dbReference type="Proteomes" id="UP000019489"/>
    </source>
</evidence>
<keyword evidence="3" id="KW-0479">Metal-binding</keyword>
<evidence type="ECO:0000256" key="3">
    <source>
        <dbReference type="ARBA" id="ARBA00022723"/>
    </source>
</evidence>
<dbReference type="eggNOG" id="COG0746">
    <property type="taxonomic scope" value="Bacteria"/>
</dbReference>
<dbReference type="PANTHER" id="PTHR19136:SF81">
    <property type="entry name" value="MOLYBDENUM COFACTOR GUANYLYLTRANSFERASE"/>
    <property type="match status" value="1"/>
</dbReference>
<dbReference type="OrthoDB" id="4408226at2"/>
<protein>
    <submittedName>
        <fullName evidence="9">Molybdopterin-guanine dinucleotide biosynthesis protein</fullName>
    </submittedName>
</protein>
<evidence type="ECO:0000256" key="4">
    <source>
        <dbReference type="ARBA" id="ARBA00022741"/>
    </source>
</evidence>
<dbReference type="EMBL" id="AWSA01000076">
    <property type="protein sequence ID" value="EWS99720.1"/>
    <property type="molecule type" value="Genomic_DNA"/>
</dbReference>
<dbReference type="PANTHER" id="PTHR19136">
    <property type="entry name" value="MOLYBDENUM COFACTOR GUANYLYLTRANSFERASE"/>
    <property type="match status" value="1"/>
</dbReference>
<dbReference type="GO" id="GO:0005525">
    <property type="term" value="F:GTP binding"/>
    <property type="evidence" value="ECO:0007669"/>
    <property type="project" value="UniProtKB-KW"/>
</dbReference>
<evidence type="ECO:0000256" key="6">
    <source>
        <dbReference type="ARBA" id="ARBA00023134"/>
    </source>
</evidence>
<dbReference type="PATRIC" id="fig|1386089.3.peg.4065"/>
<keyword evidence="2" id="KW-0808">Transferase</keyword>
<comment type="caution">
    <text evidence="9">The sequence shown here is derived from an EMBL/GenBank/DDBJ whole genome shotgun (WGS) entry which is preliminary data.</text>
</comment>
<evidence type="ECO:0000259" key="8">
    <source>
        <dbReference type="Pfam" id="PF12804"/>
    </source>
</evidence>
<keyword evidence="6" id="KW-0342">GTP-binding</keyword>
<dbReference type="SUPFAM" id="SSF53448">
    <property type="entry name" value="Nucleotide-diphospho-sugar transferases"/>
    <property type="match status" value="1"/>
</dbReference>
<dbReference type="GO" id="GO:0046872">
    <property type="term" value="F:metal ion binding"/>
    <property type="evidence" value="ECO:0007669"/>
    <property type="project" value="UniProtKB-KW"/>
</dbReference>
<name>W9G0V9_9MICO</name>
<accession>W9G0V9</accession>
<evidence type="ECO:0000313" key="9">
    <source>
        <dbReference type="EMBL" id="EWS99720.1"/>
    </source>
</evidence>
<evidence type="ECO:0000256" key="5">
    <source>
        <dbReference type="ARBA" id="ARBA00022842"/>
    </source>
</evidence>
<feature type="domain" description="MobA-like NTP transferase" evidence="8">
    <location>
        <begin position="23"/>
        <end position="181"/>
    </location>
</feature>
<gene>
    <name evidence="9" type="ORF">N865_21110</name>
</gene>
<dbReference type="STRING" id="1386089.N865_21110"/>